<keyword evidence="2" id="KW-1185">Reference proteome</keyword>
<organism evidence="1 2">
    <name type="scientific">Araneus ventricosus</name>
    <name type="common">Orbweaver spider</name>
    <name type="synonym">Epeira ventricosa</name>
    <dbReference type="NCBI Taxonomy" id="182803"/>
    <lineage>
        <taxon>Eukaryota</taxon>
        <taxon>Metazoa</taxon>
        <taxon>Ecdysozoa</taxon>
        <taxon>Arthropoda</taxon>
        <taxon>Chelicerata</taxon>
        <taxon>Arachnida</taxon>
        <taxon>Araneae</taxon>
        <taxon>Araneomorphae</taxon>
        <taxon>Entelegynae</taxon>
        <taxon>Araneoidea</taxon>
        <taxon>Araneidae</taxon>
        <taxon>Araneus</taxon>
    </lineage>
</organism>
<gene>
    <name evidence="1" type="ORF">AVEN_18753_1</name>
</gene>
<evidence type="ECO:0000313" key="1">
    <source>
        <dbReference type="EMBL" id="GBM48818.1"/>
    </source>
</evidence>
<dbReference type="Proteomes" id="UP000499080">
    <property type="component" value="Unassembled WGS sequence"/>
</dbReference>
<protein>
    <submittedName>
        <fullName evidence="1">Uncharacterized protein</fullName>
    </submittedName>
</protein>
<proteinExistence type="predicted"/>
<accession>A0A4Y2G880</accession>
<sequence>MASKCLIAAFYRRYVDLFVKENGFEGLANYCEKLNNILFHSSDEDSETESERTSVNLEGFTPVGLTDLLQSLKEVDKVDFLLIEFEKKLLYEQDSLSLDIDPSEDIFLQLDDSSESDKIKSLDIAMQNLNIKSDHTLERLN</sequence>
<evidence type="ECO:0000313" key="2">
    <source>
        <dbReference type="Proteomes" id="UP000499080"/>
    </source>
</evidence>
<reference evidence="1 2" key="1">
    <citation type="journal article" date="2019" name="Sci. Rep.">
        <title>Orb-weaving spider Araneus ventricosus genome elucidates the spidroin gene catalogue.</title>
        <authorList>
            <person name="Kono N."/>
            <person name="Nakamura H."/>
            <person name="Ohtoshi R."/>
            <person name="Moran D.A.P."/>
            <person name="Shinohara A."/>
            <person name="Yoshida Y."/>
            <person name="Fujiwara M."/>
            <person name="Mori M."/>
            <person name="Tomita M."/>
            <person name="Arakawa K."/>
        </authorList>
    </citation>
    <scope>NUCLEOTIDE SEQUENCE [LARGE SCALE GENOMIC DNA]</scope>
</reference>
<dbReference type="EMBL" id="BGPR01001229">
    <property type="protein sequence ID" value="GBM48818.1"/>
    <property type="molecule type" value="Genomic_DNA"/>
</dbReference>
<dbReference type="AlphaFoldDB" id="A0A4Y2G880"/>
<name>A0A4Y2G880_ARAVE</name>
<comment type="caution">
    <text evidence="1">The sequence shown here is derived from an EMBL/GenBank/DDBJ whole genome shotgun (WGS) entry which is preliminary data.</text>
</comment>